<organism evidence="3 4">
    <name type="scientific">Brucella rhizosphaerae</name>
    <dbReference type="NCBI Taxonomy" id="571254"/>
    <lineage>
        <taxon>Bacteria</taxon>
        <taxon>Pseudomonadati</taxon>
        <taxon>Pseudomonadota</taxon>
        <taxon>Alphaproteobacteria</taxon>
        <taxon>Hyphomicrobiales</taxon>
        <taxon>Brucellaceae</taxon>
        <taxon>Brucella/Ochrobactrum group</taxon>
        <taxon>Brucella</taxon>
    </lineage>
</organism>
<evidence type="ECO:0000313" key="3">
    <source>
        <dbReference type="EMBL" id="OYR10010.1"/>
    </source>
</evidence>
<dbReference type="NCBIfam" id="NF008107">
    <property type="entry name" value="PRK10853.1"/>
    <property type="match status" value="1"/>
</dbReference>
<dbReference type="SUPFAM" id="SSF52833">
    <property type="entry name" value="Thioredoxin-like"/>
    <property type="match status" value="1"/>
</dbReference>
<dbReference type="PROSITE" id="PS51353">
    <property type="entry name" value="ARSC"/>
    <property type="match status" value="1"/>
</dbReference>
<dbReference type="RefSeq" id="WP_094579201.1">
    <property type="nucleotide sequence ID" value="NZ_JBHEEL010000006.1"/>
</dbReference>
<evidence type="ECO:0000256" key="1">
    <source>
        <dbReference type="ARBA" id="ARBA00007198"/>
    </source>
</evidence>
<comment type="caution">
    <text evidence="3">The sequence shown here is derived from an EMBL/GenBank/DDBJ whole genome shotgun (WGS) entry which is preliminary data.</text>
</comment>
<comment type="similarity">
    <text evidence="1 2">Belongs to the ArsC family.</text>
</comment>
<evidence type="ECO:0008006" key="5">
    <source>
        <dbReference type="Google" id="ProtNLM"/>
    </source>
</evidence>
<protein>
    <recommendedName>
        <fullName evidence="5">ArsC family reductase</fullName>
    </recommendedName>
</protein>
<proteinExistence type="inferred from homology"/>
<dbReference type="NCBIfam" id="TIGR01617">
    <property type="entry name" value="arsC_related"/>
    <property type="match status" value="1"/>
</dbReference>
<accession>A0A256F5K1</accession>
<reference evidence="3 4" key="1">
    <citation type="submission" date="2017-07" db="EMBL/GenBank/DDBJ databases">
        <title>Phylogenetic study on the rhizospheric bacterium Ochrobactrum sp. A44.</title>
        <authorList>
            <person name="Krzyzanowska D.M."/>
            <person name="Ossowicki A."/>
            <person name="Rajewska M."/>
            <person name="Maciag T."/>
            <person name="Kaczynski Z."/>
            <person name="Czerwicka M."/>
            <person name="Jafra S."/>
        </authorList>
    </citation>
    <scope>NUCLEOTIDE SEQUENCE [LARGE SCALE GENOMIC DNA]</scope>
    <source>
        <strain evidence="3 4">PR17</strain>
    </source>
</reference>
<gene>
    <name evidence="3" type="ORF">CEV32_2447</name>
</gene>
<dbReference type="InterPro" id="IPR006660">
    <property type="entry name" value="Arsenate_reductase-like"/>
</dbReference>
<dbReference type="EMBL" id="NNRK01000034">
    <property type="protein sequence ID" value="OYR10010.1"/>
    <property type="molecule type" value="Genomic_DNA"/>
</dbReference>
<dbReference type="PANTHER" id="PTHR30041:SF8">
    <property type="entry name" value="PROTEIN YFFB"/>
    <property type="match status" value="1"/>
</dbReference>
<dbReference type="eggNOG" id="COG1393">
    <property type="taxonomic scope" value="Bacteria"/>
</dbReference>
<sequence length="116" mass="13416">MSVTIYGIKNCDTMKKARTWLEDHGIDYAFHDYKKEGLDGGTLDRFLQDIEWEKLLNRAGTTFRKLPEEDRQNVDAAKARELMLAQPSMVKRPVLDKDGKLTVGFKPDQYEAFFKA</sequence>
<dbReference type="OrthoDB" id="9803749at2"/>
<dbReference type="Gene3D" id="3.40.30.10">
    <property type="entry name" value="Glutaredoxin"/>
    <property type="match status" value="1"/>
</dbReference>
<evidence type="ECO:0000313" key="4">
    <source>
        <dbReference type="Proteomes" id="UP000216345"/>
    </source>
</evidence>
<dbReference type="AlphaFoldDB" id="A0A256F5K1"/>
<evidence type="ECO:0000256" key="2">
    <source>
        <dbReference type="PROSITE-ProRule" id="PRU01282"/>
    </source>
</evidence>
<keyword evidence="4" id="KW-1185">Reference proteome</keyword>
<dbReference type="InterPro" id="IPR006504">
    <property type="entry name" value="Tscrpt_reg_Spx/MgsR"/>
</dbReference>
<dbReference type="Proteomes" id="UP000216345">
    <property type="component" value="Unassembled WGS sequence"/>
</dbReference>
<dbReference type="CDD" id="cd03035">
    <property type="entry name" value="ArsC_Yffb"/>
    <property type="match status" value="1"/>
</dbReference>
<dbReference type="Pfam" id="PF03960">
    <property type="entry name" value="ArsC"/>
    <property type="match status" value="1"/>
</dbReference>
<dbReference type="PANTHER" id="PTHR30041">
    <property type="entry name" value="ARSENATE REDUCTASE"/>
    <property type="match status" value="1"/>
</dbReference>
<dbReference type="InterPro" id="IPR036249">
    <property type="entry name" value="Thioredoxin-like_sf"/>
</dbReference>
<name>A0A256F5K1_9HYPH</name>